<organism evidence="7">
    <name type="scientific">Naegleria gruberi</name>
    <name type="common">Amoeba</name>
    <dbReference type="NCBI Taxonomy" id="5762"/>
    <lineage>
        <taxon>Eukaryota</taxon>
        <taxon>Discoba</taxon>
        <taxon>Heterolobosea</taxon>
        <taxon>Tetramitia</taxon>
        <taxon>Eutetramitia</taxon>
        <taxon>Vahlkampfiidae</taxon>
        <taxon>Naegleria</taxon>
    </lineage>
</organism>
<dbReference type="VEuPathDB" id="AmoebaDB:NAEGRDRAFT_71316"/>
<dbReference type="GO" id="GO:0004602">
    <property type="term" value="F:glutathione peroxidase activity"/>
    <property type="evidence" value="ECO:0007669"/>
    <property type="project" value="TreeGrafter"/>
</dbReference>
<keyword evidence="4 5" id="KW-0472">Membrane</keyword>
<gene>
    <name evidence="6" type="ORF">NAEGRDRAFT_71316</name>
</gene>
<evidence type="ECO:0000256" key="5">
    <source>
        <dbReference type="SAM" id="Phobius"/>
    </source>
</evidence>
<dbReference type="GO" id="GO:0004364">
    <property type="term" value="F:glutathione transferase activity"/>
    <property type="evidence" value="ECO:0007669"/>
    <property type="project" value="TreeGrafter"/>
</dbReference>
<evidence type="ECO:0000313" key="6">
    <source>
        <dbReference type="EMBL" id="EFC40689.1"/>
    </source>
</evidence>
<dbReference type="RefSeq" id="XP_002673433.1">
    <property type="nucleotide sequence ID" value="XM_002673387.1"/>
</dbReference>
<dbReference type="GO" id="GO:0016020">
    <property type="term" value="C:membrane"/>
    <property type="evidence" value="ECO:0007669"/>
    <property type="project" value="UniProtKB-SubCell"/>
</dbReference>
<dbReference type="OMA" id="ARYCYFM"/>
<keyword evidence="2 5" id="KW-0812">Transmembrane</keyword>
<dbReference type="Pfam" id="PF01124">
    <property type="entry name" value="MAPEG"/>
    <property type="match status" value="1"/>
</dbReference>
<dbReference type="Gene3D" id="1.20.120.550">
    <property type="entry name" value="Membrane associated eicosanoid/glutathione metabolism-like domain"/>
    <property type="match status" value="1"/>
</dbReference>
<evidence type="ECO:0000256" key="2">
    <source>
        <dbReference type="ARBA" id="ARBA00022692"/>
    </source>
</evidence>
<evidence type="ECO:0000256" key="1">
    <source>
        <dbReference type="ARBA" id="ARBA00004141"/>
    </source>
</evidence>
<dbReference type="InParanoid" id="D2VQR2"/>
<dbReference type="KEGG" id="ngr:NAEGRDRAFT_71316"/>
<protein>
    <submittedName>
        <fullName evidence="6">Predicted protein</fullName>
    </submittedName>
</protein>
<evidence type="ECO:0000256" key="3">
    <source>
        <dbReference type="ARBA" id="ARBA00022989"/>
    </source>
</evidence>
<name>D2VQR2_NAEGR</name>
<dbReference type="OrthoDB" id="410651at2759"/>
<dbReference type="Proteomes" id="UP000006671">
    <property type="component" value="Unassembled WGS sequence"/>
</dbReference>
<evidence type="ECO:0000256" key="4">
    <source>
        <dbReference type="ARBA" id="ARBA00023136"/>
    </source>
</evidence>
<dbReference type="SUPFAM" id="SSF161084">
    <property type="entry name" value="MAPEG domain-like"/>
    <property type="match status" value="1"/>
</dbReference>
<sequence>MYEKKRKQTLVEKYPLVFTASSLNMIYYVITALRVGRARSKYGVFAPAVSGHPEFEKALRIQMNGLEYLPVVITSMWSTALITQNDVLAGGMGLTYLSGRILYGITYPDKRRAGFLTLFFSMLGLLGITTFYSVDGLVKKYSNKLK</sequence>
<dbReference type="InterPro" id="IPR001129">
    <property type="entry name" value="Membr-assoc_MAPEG"/>
</dbReference>
<dbReference type="InterPro" id="IPR023352">
    <property type="entry name" value="MAPEG-like_dom_sf"/>
</dbReference>
<feature type="transmembrane region" description="Helical" evidence="5">
    <location>
        <begin position="113"/>
        <end position="134"/>
    </location>
</feature>
<dbReference type="InterPro" id="IPR050997">
    <property type="entry name" value="MAPEG"/>
</dbReference>
<keyword evidence="3 5" id="KW-1133">Transmembrane helix</keyword>
<dbReference type="STRING" id="5762.D2VQR2"/>
<dbReference type="AlphaFoldDB" id="D2VQR2"/>
<proteinExistence type="predicted"/>
<reference evidence="6 7" key="1">
    <citation type="journal article" date="2010" name="Cell">
        <title>The genome of Naegleria gruberi illuminates early eukaryotic versatility.</title>
        <authorList>
            <person name="Fritz-Laylin L.K."/>
            <person name="Prochnik S.E."/>
            <person name="Ginger M.L."/>
            <person name="Dacks J.B."/>
            <person name="Carpenter M.L."/>
            <person name="Field M.C."/>
            <person name="Kuo A."/>
            <person name="Paredez A."/>
            <person name="Chapman J."/>
            <person name="Pham J."/>
            <person name="Shu S."/>
            <person name="Neupane R."/>
            <person name="Cipriano M."/>
            <person name="Mancuso J."/>
            <person name="Tu H."/>
            <person name="Salamov A."/>
            <person name="Lindquist E."/>
            <person name="Shapiro H."/>
            <person name="Lucas S."/>
            <person name="Grigoriev I.V."/>
            <person name="Cande W.Z."/>
            <person name="Fulton C."/>
            <person name="Rokhsar D.S."/>
            <person name="Dawson S.C."/>
        </authorList>
    </citation>
    <scope>NUCLEOTIDE SEQUENCE [LARGE SCALE GENOMIC DNA]</scope>
    <source>
        <strain evidence="6 7">NEG-M</strain>
    </source>
</reference>
<comment type="subcellular location">
    <subcellularLocation>
        <location evidence="1">Membrane</location>
        <topology evidence="1">Multi-pass membrane protein</topology>
    </subcellularLocation>
</comment>
<dbReference type="EMBL" id="GG738890">
    <property type="protein sequence ID" value="EFC40689.1"/>
    <property type="molecule type" value="Genomic_DNA"/>
</dbReference>
<dbReference type="PANTHER" id="PTHR10250:SF15">
    <property type="entry name" value="MICROSOMAL GLUTATHIONE S-TRANSFERASE-RELATED"/>
    <property type="match status" value="1"/>
</dbReference>
<dbReference type="GeneID" id="8864497"/>
<accession>D2VQR2</accession>
<dbReference type="GO" id="GO:0006691">
    <property type="term" value="P:leukotriene metabolic process"/>
    <property type="evidence" value="ECO:0007669"/>
    <property type="project" value="UniProtKB-ARBA"/>
</dbReference>
<dbReference type="eggNOG" id="ENOG502S32P">
    <property type="taxonomic scope" value="Eukaryota"/>
</dbReference>
<evidence type="ECO:0000313" key="7">
    <source>
        <dbReference type="Proteomes" id="UP000006671"/>
    </source>
</evidence>
<keyword evidence="7" id="KW-1185">Reference proteome</keyword>
<dbReference type="PANTHER" id="PTHR10250">
    <property type="entry name" value="MICROSOMAL GLUTATHIONE S-TRANSFERASE"/>
    <property type="match status" value="1"/>
</dbReference>